<organism evidence="1 2">
    <name type="scientific">Colletotrichum plurivorum</name>
    <dbReference type="NCBI Taxonomy" id="2175906"/>
    <lineage>
        <taxon>Eukaryota</taxon>
        <taxon>Fungi</taxon>
        <taxon>Dikarya</taxon>
        <taxon>Ascomycota</taxon>
        <taxon>Pezizomycotina</taxon>
        <taxon>Sordariomycetes</taxon>
        <taxon>Hypocreomycetidae</taxon>
        <taxon>Glomerellales</taxon>
        <taxon>Glomerellaceae</taxon>
        <taxon>Colletotrichum</taxon>
        <taxon>Colletotrichum orchidearum species complex</taxon>
    </lineage>
</organism>
<reference evidence="1" key="1">
    <citation type="journal article" date="2020" name="Phytopathology">
        <title>Genome Sequence Resources of Colletotrichum truncatum, C. plurivorum, C. musicola, and C. sojae: Four Species Pathogenic to Soybean (Glycine max).</title>
        <authorList>
            <person name="Rogerio F."/>
            <person name="Boufleur T.R."/>
            <person name="Ciampi-Guillardi M."/>
            <person name="Sukno S.A."/>
            <person name="Thon M.R."/>
            <person name="Massola Junior N.S."/>
            <person name="Baroncelli R."/>
        </authorList>
    </citation>
    <scope>NUCLEOTIDE SEQUENCE</scope>
    <source>
        <strain evidence="1">LFN00145</strain>
    </source>
</reference>
<gene>
    <name evidence="1" type="ORF">CPLU01_00473</name>
</gene>
<keyword evidence="2" id="KW-1185">Reference proteome</keyword>
<name>A0A8H6NRR3_9PEZI</name>
<sequence>MGERAGPDVIVTSPTCPLRPPTNPENWSRVRVSFTQTPRRGEAAAACDRDTYIGHLQTQITLQDEAQGNLHLSPAEPQLSSSPTLIRPTLRKTPLGPGPCPVLSQAVHLTLIRLPTRAAGPGVFPPVLLFPSPSLFPPPRPVPSTAFSKGDDTRAGRDEGPAVLLLDPRPMYRPVPVLDTATLRFLQQLLTALVMKQLTYFSVEPEIAYPTD</sequence>
<dbReference type="Proteomes" id="UP000654918">
    <property type="component" value="Unassembled WGS sequence"/>
</dbReference>
<evidence type="ECO:0000313" key="2">
    <source>
        <dbReference type="Proteomes" id="UP000654918"/>
    </source>
</evidence>
<comment type="caution">
    <text evidence="1">The sequence shown here is derived from an EMBL/GenBank/DDBJ whole genome shotgun (WGS) entry which is preliminary data.</text>
</comment>
<proteinExistence type="predicted"/>
<dbReference type="AlphaFoldDB" id="A0A8H6NRR3"/>
<evidence type="ECO:0000313" key="1">
    <source>
        <dbReference type="EMBL" id="KAF6841342.1"/>
    </source>
</evidence>
<protein>
    <submittedName>
        <fullName evidence="1">Uncharacterized protein</fullName>
    </submittedName>
</protein>
<dbReference type="EMBL" id="WIGO01000003">
    <property type="protein sequence ID" value="KAF6841342.1"/>
    <property type="molecule type" value="Genomic_DNA"/>
</dbReference>
<accession>A0A8H6NRR3</accession>